<dbReference type="PROSITE" id="PS51257">
    <property type="entry name" value="PROKAR_LIPOPROTEIN"/>
    <property type="match status" value="1"/>
</dbReference>
<evidence type="ECO:0000256" key="2">
    <source>
        <dbReference type="SAM" id="SignalP"/>
    </source>
</evidence>
<evidence type="ECO:0000259" key="3">
    <source>
        <dbReference type="Pfam" id="PF16173"/>
    </source>
</evidence>
<evidence type="ECO:0000256" key="1">
    <source>
        <dbReference type="SAM" id="MobiDB-lite"/>
    </source>
</evidence>
<organism evidence="4 5">
    <name type="scientific">Caulochytrium protostelioides</name>
    <dbReference type="NCBI Taxonomy" id="1555241"/>
    <lineage>
        <taxon>Eukaryota</taxon>
        <taxon>Fungi</taxon>
        <taxon>Fungi incertae sedis</taxon>
        <taxon>Chytridiomycota</taxon>
        <taxon>Chytridiomycota incertae sedis</taxon>
        <taxon>Chytridiomycetes</taxon>
        <taxon>Caulochytriales</taxon>
        <taxon>Caulochytriaceae</taxon>
        <taxon>Caulochytrium</taxon>
    </lineage>
</organism>
<feature type="signal peptide" evidence="2">
    <location>
        <begin position="1"/>
        <end position="33"/>
    </location>
</feature>
<feature type="domain" description="DUF4874" evidence="3">
    <location>
        <begin position="92"/>
        <end position="207"/>
    </location>
</feature>
<reference evidence="5" key="1">
    <citation type="journal article" date="2018" name="Nat. Microbiol.">
        <title>Leveraging single-cell genomics to expand the fungal tree of life.</title>
        <authorList>
            <person name="Ahrendt S.R."/>
            <person name="Quandt C.A."/>
            <person name="Ciobanu D."/>
            <person name="Clum A."/>
            <person name="Salamov A."/>
            <person name="Andreopoulos B."/>
            <person name="Cheng J.F."/>
            <person name="Woyke T."/>
            <person name="Pelin A."/>
            <person name="Henrissat B."/>
            <person name="Reynolds N.K."/>
            <person name="Benny G.L."/>
            <person name="Smith M.E."/>
            <person name="James T.Y."/>
            <person name="Grigoriev I.V."/>
        </authorList>
    </citation>
    <scope>NUCLEOTIDE SEQUENCE [LARGE SCALE GENOMIC DNA]</scope>
    <source>
        <strain evidence="5">ATCC 52028</strain>
    </source>
</reference>
<gene>
    <name evidence="4" type="ORF">CXG81DRAFT_18217</name>
</gene>
<dbReference type="AlphaFoldDB" id="A0A4P9X9R4"/>
<name>A0A4P9X9R4_9FUNG</name>
<keyword evidence="2" id="KW-0732">Signal</keyword>
<accession>A0A4P9X9R4</accession>
<feature type="region of interest" description="Disordered" evidence="1">
    <location>
        <begin position="503"/>
        <end position="562"/>
    </location>
</feature>
<dbReference type="EMBL" id="ML014153">
    <property type="protein sequence ID" value="RKP02042.1"/>
    <property type="molecule type" value="Genomic_DNA"/>
</dbReference>
<sequence length="627" mass="64379">MKWASASSASAWPARLVGLAVAALACLSHVAQAGTPVPGGWSTSYEIPALLANKDAVNYPTFERMQTDVATRNLNLGRLVINVGIDSDRTALVAAVKEVLDSARRAGMYLIPRFAYDTGTTAGYNPDLAVVAKDLEACVAIFESSPDHIYALQAGFLGKSYSEWWGPDMDEPAHFSSQCGTLKQTVIKRLERFMQVSGRTAQLRYPRDHALYAPDAAFGLHDDCILSQGWDGDDSGTFGKGVHTDSMTQNTWPADDLAAAKQWTVDRSTLVGGESCTDAGSAPDCPALKKWVQTYKACYINVEYPTSFKSWVDPADANHQCFLEIGQIMAQNCPAGHGGAAGTAAPVETLADPAPATIVMDGAPPAATYTAAEASTSALAANSAASTDVVNVAASEAPGKDGVMDNAVSTLGGKAVVETYTAAEPAVTSAPASTTPTSCMKSQAAASTASVAPLAAGATTSAAGALDLSTSADATFVSTTAVPAAGRYLGRGADSIETSTSALPATATSPSDVAPAATPAPSNGAPADMPTMTTTTSCSGTRSSAAPTSSSGAAETGAPTDDVVTNAEPALTTMTSPAEVTTTSTSTTYVTVTVTDVPSAAEPSMITRCKRRKLSTSNEGVYRRAIR</sequence>
<dbReference type="OrthoDB" id="6085154at2759"/>
<dbReference type="Pfam" id="PF16173">
    <property type="entry name" value="DUF4874"/>
    <property type="match status" value="1"/>
</dbReference>
<evidence type="ECO:0000313" key="5">
    <source>
        <dbReference type="Proteomes" id="UP000274922"/>
    </source>
</evidence>
<dbReference type="Proteomes" id="UP000274922">
    <property type="component" value="Unassembled WGS sequence"/>
</dbReference>
<protein>
    <recommendedName>
        <fullName evidence="3">DUF4874 domain-containing protein</fullName>
    </recommendedName>
</protein>
<keyword evidence="5" id="KW-1185">Reference proteome</keyword>
<dbReference type="InterPro" id="IPR032379">
    <property type="entry name" value="DUF4874"/>
</dbReference>
<feature type="compositionally biased region" description="Low complexity" evidence="1">
    <location>
        <begin position="531"/>
        <end position="560"/>
    </location>
</feature>
<proteinExistence type="predicted"/>
<evidence type="ECO:0000313" key="4">
    <source>
        <dbReference type="EMBL" id="RKP02042.1"/>
    </source>
</evidence>
<feature type="chain" id="PRO_5020899364" description="DUF4874 domain-containing protein" evidence="2">
    <location>
        <begin position="34"/>
        <end position="627"/>
    </location>
</feature>